<dbReference type="GO" id="GO:0008270">
    <property type="term" value="F:zinc ion binding"/>
    <property type="evidence" value="ECO:0007669"/>
    <property type="project" value="UniProtKB-KW"/>
</dbReference>
<dbReference type="GO" id="GO:0003676">
    <property type="term" value="F:nucleic acid binding"/>
    <property type="evidence" value="ECO:0007669"/>
    <property type="project" value="InterPro"/>
</dbReference>
<dbReference type="SMART" id="SM00343">
    <property type="entry name" value="ZnF_C2HC"/>
    <property type="match status" value="2"/>
</dbReference>
<name>A0A074RG80_9AGAM</name>
<dbReference type="EMBL" id="AZST01001540">
    <property type="protein sequence ID" value="KEP45734.1"/>
    <property type="molecule type" value="Genomic_DNA"/>
</dbReference>
<dbReference type="InterPro" id="IPR043502">
    <property type="entry name" value="DNA/RNA_pol_sf"/>
</dbReference>
<keyword evidence="1" id="KW-0507">mRNA processing</keyword>
<feature type="region of interest" description="Disordered" evidence="3">
    <location>
        <begin position="895"/>
        <end position="922"/>
    </location>
</feature>
<feature type="region of interest" description="Disordered" evidence="3">
    <location>
        <begin position="1"/>
        <end position="46"/>
    </location>
</feature>
<dbReference type="CDD" id="cd01650">
    <property type="entry name" value="RT_nLTR_like"/>
    <property type="match status" value="1"/>
</dbReference>
<keyword evidence="2" id="KW-0863">Zinc-finger</keyword>
<evidence type="ECO:0000256" key="1">
    <source>
        <dbReference type="ARBA" id="ARBA00022664"/>
    </source>
</evidence>
<keyword evidence="2" id="KW-0479">Metal-binding</keyword>
<comment type="caution">
    <text evidence="6">The sequence shown here is derived from an EMBL/GenBank/DDBJ whole genome shotgun (WGS) entry which is preliminary data.</text>
</comment>
<gene>
    <name evidence="6" type="ORF">V565_245930</name>
</gene>
<organism evidence="6 7">
    <name type="scientific">Rhizoctonia solani 123E</name>
    <dbReference type="NCBI Taxonomy" id="1423351"/>
    <lineage>
        <taxon>Eukaryota</taxon>
        <taxon>Fungi</taxon>
        <taxon>Dikarya</taxon>
        <taxon>Basidiomycota</taxon>
        <taxon>Agaricomycotina</taxon>
        <taxon>Agaricomycetes</taxon>
        <taxon>Cantharellales</taxon>
        <taxon>Ceratobasidiaceae</taxon>
        <taxon>Rhizoctonia</taxon>
    </lineage>
</organism>
<dbReference type="InterPro" id="IPR005135">
    <property type="entry name" value="Endo/exonuclease/phosphatase"/>
</dbReference>
<dbReference type="SUPFAM" id="SSF57756">
    <property type="entry name" value="Retrovirus zinc finger-like domains"/>
    <property type="match status" value="1"/>
</dbReference>
<evidence type="ECO:0000259" key="5">
    <source>
        <dbReference type="PROSITE" id="PS50878"/>
    </source>
</evidence>
<dbReference type="Pfam" id="PF00078">
    <property type="entry name" value="RVT_1"/>
    <property type="match status" value="1"/>
</dbReference>
<evidence type="ECO:0000256" key="3">
    <source>
        <dbReference type="SAM" id="MobiDB-lite"/>
    </source>
</evidence>
<evidence type="ECO:0000256" key="2">
    <source>
        <dbReference type="PROSITE-ProRule" id="PRU00047"/>
    </source>
</evidence>
<dbReference type="InterPro" id="IPR036691">
    <property type="entry name" value="Endo/exonu/phosph_ase_sf"/>
</dbReference>
<feature type="domain" description="Reverse transcriptase" evidence="5">
    <location>
        <begin position="1005"/>
        <end position="1284"/>
    </location>
</feature>
<dbReference type="GO" id="GO:0006397">
    <property type="term" value="P:mRNA processing"/>
    <property type="evidence" value="ECO:0007669"/>
    <property type="project" value="UniProtKB-KW"/>
</dbReference>
<dbReference type="InterPro" id="IPR001878">
    <property type="entry name" value="Znf_CCHC"/>
</dbReference>
<reference evidence="6 7" key="1">
    <citation type="submission" date="2013-12" db="EMBL/GenBank/DDBJ databases">
        <authorList>
            <person name="Cubeta M."/>
            <person name="Pakala S."/>
            <person name="Fedorova N."/>
            <person name="Thomas E."/>
            <person name="Dean R."/>
            <person name="Jabaji S."/>
            <person name="Neate S."/>
            <person name="Toda T."/>
            <person name="Tavantzis S."/>
            <person name="Vilgalys R."/>
            <person name="Bharathan N."/>
            <person name="Pakala S."/>
            <person name="Losada L.S."/>
            <person name="Zafar N."/>
            <person name="Nierman W."/>
        </authorList>
    </citation>
    <scope>NUCLEOTIDE SEQUENCE [LARGE SCALE GENOMIC DNA]</scope>
    <source>
        <strain evidence="6 7">123E</strain>
    </source>
</reference>
<evidence type="ECO:0000313" key="7">
    <source>
        <dbReference type="Proteomes" id="UP000027456"/>
    </source>
</evidence>
<dbReference type="SUPFAM" id="SSF56672">
    <property type="entry name" value="DNA/RNA polymerases"/>
    <property type="match status" value="1"/>
</dbReference>
<keyword evidence="2" id="KW-0862">Zinc</keyword>
<keyword evidence="6" id="KW-0695">RNA-directed DNA polymerase</keyword>
<proteinExistence type="predicted"/>
<dbReference type="PROSITE" id="PS50878">
    <property type="entry name" value="RT_POL"/>
    <property type="match status" value="1"/>
</dbReference>
<dbReference type="OrthoDB" id="2717295at2759"/>
<dbReference type="STRING" id="1423351.A0A074RG80"/>
<dbReference type="Gene3D" id="3.60.10.10">
    <property type="entry name" value="Endonuclease/exonuclease/phosphatase"/>
    <property type="match status" value="1"/>
</dbReference>
<evidence type="ECO:0000313" key="6">
    <source>
        <dbReference type="EMBL" id="KEP45734.1"/>
    </source>
</evidence>
<feature type="domain" description="CCHC-type" evidence="4">
    <location>
        <begin position="400"/>
        <end position="416"/>
    </location>
</feature>
<feature type="compositionally biased region" description="Polar residues" evidence="3">
    <location>
        <begin position="1"/>
        <end position="42"/>
    </location>
</feature>
<feature type="region of interest" description="Disordered" evidence="3">
    <location>
        <begin position="172"/>
        <end position="197"/>
    </location>
</feature>
<sequence>MPPRSKTSGPKPASTGSTVTRSTSLSGLTAPETLNSPQSPVHSTLPELTPLNAHAAKAFLLSAGLLVSATEVSSAGLCSNLLKSIANRQGTSQTVCALLRCVDLILPEAFALVNTTNSQFDAISEKLDALLSKSDKEPDTPSPPALAELGKKLDKVTQNIQNATDIWQTVPTRTRTKSPPPTNPIGPPGPTRTDISRNRRIQSQGCFILVEPTSEALKKTFDGLTARALAQKAELAWDITWNTIKGTEVALKRKVTEKPRIAFKAALRLARGGIRYELGDRTQAALLSDAQIAAEFEKGFGGASCRGQGATILLQCAPVHFVPEDPAAIGRFEAENSLNTGDVLSMTWCKPPHKRKPEQTMAVLKLEMRSHDLADRLITEGGQLDYTRVLFRKSTQEPLRCLRCQKYGHKAANCKNGPSDVCSQCGEAHRIANCTNGDKKWCVPCQSNAHCSFDRECPTFRAERNKFNTRRPENSCALFDPSRPYDPRQRPINYPPLQLTHDMLIGGDRSSLFAAQRQDVLSLNRHSNWTSREQSRKEMGLVAIQEPYLDHLNSSRAPPGWSPIYPSLHHLKDQPRSRSFLAVSPHLSSNVWEQVSCPSPDVTALKVQTPAGPILICNVYNPCDANTSLPHISTLLRAHRGHAIVLGDFNRHHPDWDEARNAHLFTSAALNLAQPLLDLINDNTLSMALPRDIPTLQSTSTKNYTRPDNVFLSTALTESLISCNSAPASRPPCTDHFPIATTLDISPTEAPRITKRNFKKTDWTEFRRVLKEGLGNLPGLRRIGSQEEIDSRVGNMMEAIYEAVRASTPDLRLCAWSKRWWSPDLGAHRKLARSLAARSYRARFDRDDPIHEEYRLQRNRFSQAIKDAKRKHWECFLEELDEESMWTAAGYLSSEPTDGGRARVPNLRYTQPDSTPASATDNDAKSRVLMESFFPPAPPPSLADTPTPTYPTPVEEPHELQKRHIRQAVLALKPHKAPGPDGIPACVYIQSIDLLEDHLLPIFCASLRLGIYPTEWRKSRTIVLRKPGKPDYSIAKAYRPIALLNVISKILSSCVANRLNSLAEEHGWLPDHHFGGRPGRTTTDALHLLTRTIKDAWATKKVASALFLDVKGAFPHANPLRLAENMRQLGVPSIYVNWMLAKLDGRTTCLAFDDYTSLPLPIDNGIDQGCPLSVIFYLLYNAPLVKIPSPRSRELCIAYIDDVTFVVWGATFEENHRNLVAMMTREGGALEWSDTHNSTFELDKTACIDFAPPARSKQLDRPPLRIRDQVITPVKSHTLLGVIFDQTLNWREQCDKALAKGQKWAGQLNRLARMSYGTSAQTARRLYLSIAVPCFTYAADIWFMPVSVTPGKRKSGSVGFANRLARIQSTAARAILGAMKSTPVTSLDAHLDLLPMHLLMNEACQRAAIRLAAIPPSHPLYRAVAKCATGRKRYPPPLQNILQFTGVNPSNFEHRPPSRRPIPCTRPERFPDRDLATSSAWADTAHLQVFTDTAAGNLGIAAAAVLWDSDGRELRTGLRLGDAGSLSVLDAEIVGVLLAAHLVIMAQEDTIVDDVTI</sequence>
<dbReference type="HOGENOM" id="CLU_000680_23_3_1"/>
<protein>
    <submittedName>
        <fullName evidence="6">Putative reverse transcriptase from transposon X-element protein</fullName>
    </submittedName>
</protein>
<dbReference type="InterPro" id="IPR036875">
    <property type="entry name" value="Znf_CCHC_sf"/>
</dbReference>
<dbReference type="PROSITE" id="PS50158">
    <property type="entry name" value="ZF_CCHC"/>
    <property type="match status" value="1"/>
</dbReference>
<keyword evidence="7" id="KW-1185">Reference proteome</keyword>
<dbReference type="PANTHER" id="PTHR33481">
    <property type="entry name" value="REVERSE TRANSCRIPTASE"/>
    <property type="match status" value="1"/>
</dbReference>
<dbReference type="Proteomes" id="UP000027456">
    <property type="component" value="Unassembled WGS sequence"/>
</dbReference>
<accession>A0A074RG80</accession>
<feature type="compositionally biased region" description="Pro residues" evidence="3">
    <location>
        <begin position="178"/>
        <end position="190"/>
    </location>
</feature>
<dbReference type="InterPro" id="IPR000477">
    <property type="entry name" value="RT_dom"/>
</dbReference>
<feature type="compositionally biased region" description="Polar residues" evidence="3">
    <location>
        <begin position="908"/>
        <end position="921"/>
    </location>
</feature>
<keyword evidence="6" id="KW-0548">Nucleotidyltransferase</keyword>
<dbReference type="PANTHER" id="PTHR33481:SF1">
    <property type="entry name" value="ENDONUCLEASE_EXONUCLEASE_PHOSPHATASE DOMAIN-CONTAINING PROTEIN-RELATED"/>
    <property type="match status" value="1"/>
</dbReference>
<dbReference type="SUPFAM" id="SSF56219">
    <property type="entry name" value="DNase I-like"/>
    <property type="match status" value="1"/>
</dbReference>
<dbReference type="GO" id="GO:0003964">
    <property type="term" value="F:RNA-directed DNA polymerase activity"/>
    <property type="evidence" value="ECO:0007669"/>
    <property type="project" value="UniProtKB-KW"/>
</dbReference>
<evidence type="ECO:0000259" key="4">
    <source>
        <dbReference type="PROSITE" id="PS50158"/>
    </source>
</evidence>
<keyword evidence="6" id="KW-0808">Transferase</keyword>
<dbReference type="Pfam" id="PF14529">
    <property type="entry name" value="Exo_endo_phos_2"/>
    <property type="match status" value="1"/>
</dbReference>